<keyword evidence="2" id="KW-1185">Reference proteome</keyword>
<organism evidence="1 2">
    <name type="scientific">Sphaeroforma arctica JP610</name>
    <dbReference type="NCBI Taxonomy" id="667725"/>
    <lineage>
        <taxon>Eukaryota</taxon>
        <taxon>Ichthyosporea</taxon>
        <taxon>Ichthyophonida</taxon>
        <taxon>Sphaeroforma</taxon>
    </lineage>
</organism>
<dbReference type="Proteomes" id="UP000054560">
    <property type="component" value="Unassembled WGS sequence"/>
</dbReference>
<reference evidence="1 2" key="1">
    <citation type="submission" date="2011-02" db="EMBL/GenBank/DDBJ databases">
        <title>The Genome Sequence of Sphaeroforma arctica JP610.</title>
        <authorList>
            <consortium name="The Broad Institute Genome Sequencing Platform"/>
            <person name="Russ C."/>
            <person name="Cuomo C."/>
            <person name="Young S.K."/>
            <person name="Zeng Q."/>
            <person name="Gargeya S."/>
            <person name="Alvarado L."/>
            <person name="Berlin A."/>
            <person name="Chapman S.B."/>
            <person name="Chen Z."/>
            <person name="Freedman E."/>
            <person name="Gellesch M."/>
            <person name="Goldberg J."/>
            <person name="Griggs A."/>
            <person name="Gujja S."/>
            <person name="Heilman E."/>
            <person name="Heiman D."/>
            <person name="Howarth C."/>
            <person name="Mehta T."/>
            <person name="Neiman D."/>
            <person name="Pearson M."/>
            <person name="Roberts A."/>
            <person name="Saif S."/>
            <person name="Shea T."/>
            <person name="Shenoy N."/>
            <person name="Sisk P."/>
            <person name="Stolte C."/>
            <person name="Sykes S."/>
            <person name="White J."/>
            <person name="Yandava C."/>
            <person name="Burger G."/>
            <person name="Gray M.W."/>
            <person name="Holland P.W.H."/>
            <person name="King N."/>
            <person name="Lang F.B.F."/>
            <person name="Roger A.J."/>
            <person name="Ruiz-Trillo I."/>
            <person name="Haas B."/>
            <person name="Nusbaum C."/>
            <person name="Birren B."/>
        </authorList>
    </citation>
    <scope>NUCLEOTIDE SEQUENCE [LARGE SCALE GENOMIC DNA]</scope>
    <source>
        <strain evidence="1 2">JP610</strain>
    </source>
</reference>
<accession>A0A0L0FU30</accession>
<dbReference type="RefSeq" id="XP_014154257.1">
    <property type="nucleotide sequence ID" value="XM_014298782.1"/>
</dbReference>
<gene>
    <name evidence="1" type="ORF">SARC_07290</name>
</gene>
<proteinExistence type="predicted"/>
<sequence>VTVSPPSDSKDQIHVNASLSPELSVEVVMASVAGCSAHQLAAKYRIKGCQVVAQLTPHTLASKHKPMQTHTHARTHTHASIGHTPGVFQTYMGKYTTATTATDGHPSASYAHTGVAHAHAPVVVRVRESFKLGYTSGTFVISLQQLVAEFPAGLERVDALISVLLVDDEDVLWHTGPIIRKKLVLSKGH</sequence>
<feature type="non-terminal residue" evidence="1">
    <location>
        <position position="1"/>
    </location>
</feature>
<protein>
    <submittedName>
        <fullName evidence="1">Uncharacterized protein</fullName>
    </submittedName>
</protein>
<dbReference type="AlphaFoldDB" id="A0A0L0FU30"/>
<dbReference type="GeneID" id="25907794"/>
<evidence type="ECO:0000313" key="2">
    <source>
        <dbReference type="Proteomes" id="UP000054560"/>
    </source>
</evidence>
<evidence type="ECO:0000313" key="1">
    <source>
        <dbReference type="EMBL" id="KNC80355.1"/>
    </source>
</evidence>
<dbReference type="EMBL" id="KQ242164">
    <property type="protein sequence ID" value="KNC80355.1"/>
    <property type="molecule type" value="Genomic_DNA"/>
</dbReference>
<name>A0A0L0FU30_9EUKA</name>